<dbReference type="Proteomes" id="UP000026960">
    <property type="component" value="Chromosome 6"/>
</dbReference>
<protein>
    <submittedName>
        <fullName evidence="1">Uncharacterized protein</fullName>
    </submittedName>
</protein>
<dbReference type="Gramene" id="OBART06G04190.1">
    <property type="protein sequence ID" value="OBART06G04190.1"/>
    <property type="gene ID" value="OBART06G04190"/>
</dbReference>
<dbReference type="PaxDb" id="65489-OBART06G04190.1"/>
<sequence length="60" mass="6431">MYGPAGCCKLDDGLMVIGSGIQEQAGAQWAMYSIFEDKVMQEAGVEAYVLLSDSEKPDLA</sequence>
<dbReference type="HOGENOM" id="CLU_2908133_0_0_1"/>
<dbReference type="AlphaFoldDB" id="A0A0D3GD61"/>
<proteinExistence type="predicted"/>
<reference evidence="1" key="1">
    <citation type="journal article" date="2009" name="Rice">
        <title>De Novo Next Generation Sequencing of Plant Genomes.</title>
        <authorList>
            <person name="Rounsley S."/>
            <person name="Marri P.R."/>
            <person name="Yu Y."/>
            <person name="He R."/>
            <person name="Sisneros N."/>
            <person name="Goicoechea J.L."/>
            <person name="Lee S.J."/>
            <person name="Angelova A."/>
            <person name="Kudrna D."/>
            <person name="Luo M."/>
            <person name="Affourtit J."/>
            <person name="Desany B."/>
            <person name="Knight J."/>
            <person name="Niazi F."/>
            <person name="Egholm M."/>
            <person name="Wing R.A."/>
        </authorList>
    </citation>
    <scope>NUCLEOTIDE SEQUENCE [LARGE SCALE GENOMIC DNA]</scope>
    <source>
        <strain evidence="1">cv. IRGC 105608</strain>
    </source>
</reference>
<evidence type="ECO:0000313" key="1">
    <source>
        <dbReference type="EnsemblPlants" id="OBART06G04190.1"/>
    </source>
</evidence>
<dbReference type="EnsemblPlants" id="OBART06G04190.1">
    <property type="protein sequence ID" value="OBART06G04190.1"/>
    <property type="gene ID" value="OBART06G04190"/>
</dbReference>
<organism evidence="1">
    <name type="scientific">Oryza barthii</name>
    <dbReference type="NCBI Taxonomy" id="65489"/>
    <lineage>
        <taxon>Eukaryota</taxon>
        <taxon>Viridiplantae</taxon>
        <taxon>Streptophyta</taxon>
        <taxon>Embryophyta</taxon>
        <taxon>Tracheophyta</taxon>
        <taxon>Spermatophyta</taxon>
        <taxon>Magnoliopsida</taxon>
        <taxon>Liliopsida</taxon>
        <taxon>Poales</taxon>
        <taxon>Poaceae</taxon>
        <taxon>BOP clade</taxon>
        <taxon>Oryzoideae</taxon>
        <taxon>Oryzeae</taxon>
        <taxon>Oryzinae</taxon>
        <taxon>Oryza</taxon>
    </lineage>
</organism>
<name>A0A0D3GD61_9ORYZ</name>
<reference evidence="1" key="2">
    <citation type="submission" date="2015-03" db="UniProtKB">
        <authorList>
            <consortium name="EnsemblPlants"/>
        </authorList>
    </citation>
    <scope>IDENTIFICATION</scope>
</reference>
<keyword evidence="2" id="KW-1185">Reference proteome</keyword>
<accession>A0A0D3GD61</accession>
<evidence type="ECO:0000313" key="2">
    <source>
        <dbReference type="Proteomes" id="UP000026960"/>
    </source>
</evidence>